<keyword evidence="3 7" id="KW-0812">Transmembrane</keyword>
<gene>
    <name evidence="8" type="ORF">B0J12DRAFT_691579</name>
</gene>
<evidence type="ECO:0000256" key="7">
    <source>
        <dbReference type="SAM" id="Phobius"/>
    </source>
</evidence>
<dbReference type="Proteomes" id="UP000774617">
    <property type="component" value="Unassembled WGS sequence"/>
</dbReference>
<comment type="similarity">
    <text evidence="2">Belongs to the alkaline ceramidase family.</text>
</comment>
<dbReference type="EMBL" id="JAGTJR010000110">
    <property type="protein sequence ID" value="KAH7009338.1"/>
    <property type="molecule type" value="Genomic_DNA"/>
</dbReference>
<protein>
    <submittedName>
        <fullName evidence="8">Phytoceramidase, alkaline, isoform CRA_d</fullName>
    </submittedName>
</protein>
<sequence length="97" mass="10659">MNPLRIPYPAEGHTPAWFMPTARSNFCEEDYVVTPYIAEFINTITNAAYVTYAYHGIRRLRGRPDAALLSLPYVGLAAVGICSAAFHATVTYSGQMG</sequence>
<organism evidence="8 9">
    <name type="scientific">Macrophomina phaseolina</name>
    <dbReference type="NCBI Taxonomy" id="35725"/>
    <lineage>
        <taxon>Eukaryota</taxon>
        <taxon>Fungi</taxon>
        <taxon>Dikarya</taxon>
        <taxon>Ascomycota</taxon>
        <taxon>Pezizomycotina</taxon>
        <taxon>Dothideomycetes</taxon>
        <taxon>Dothideomycetes incertae sedis</taxon>
        <taxon>Botryosphaeriales</taxon>
        <taxon>Botryosphaeriaceae</taxon>
        <taxon>Macrophomina</taxon>
    </lineage>
</organism>
<evidence type="ECO:0000256" key="2">
    <source>
        <dbReference type="ARBA" id="ARBA00009780"/>
    </source>
</evidence>
<comment type="caution">
    <text evidence="8">The sequence shown here is derived from an EMBL/GenBank/DDBJ whole genome shotgun (WGS) entry which is preliminary data.</text>
</comment>
<evidence type="ECO:0000256" key="3">
    <source>
        <dbReference type="ARBA" id="ARBA00022692"/>
    </source>
</evidence>
<feature type="non-terminal residue" evidence="8">
    <location>
        <position position="97"/>
    </location>
</feature>
<evidence type="ECO:0000313" key="8">
    <source>
        <dbReference type="EMBL" id="KAH7009338.1"/>
    </source>
</evidence>
<dbReference type="PANTHER" id="PTHR46187">
    <property type="entry name" value="ALKALINE CERAMIDASE 3"/>
    <property type="match status" value="1"/>
</dbReference>
<proteinExistence type="inferred from homology"/>
<evidence type="ECO:0000256" key="5">
    <source>
        <dbReference type="ARBA" id="ARBA00022989"/>
    </source>
</evidence>
<name>A0ABQ8FSP5_9PEZI</name>
<dbReference type="Pfam" id="PF05875">
    <property type="entry name" value="Ceramidase"/>
    <property type="match status" value="1"/>
</dbReference>
<keyword evidence="5 7" id="KW-1133">Transmembrane helix</keyword>
<dbReference type="PANTHER" id="PTHR46187:SF1">
    <property type="entry name" value="ALKALINE PHYTOCERAMIDASE"/>
    <property type="match status" value="1"/>
</dbReference>
<evidence type="ECO:0000256" key="6">
    <source>
        <dbReference type="ARBA" id="ARBA00023136"/>
    </source>
</evidence>
<comment type="subcellular location">
    <subcellularLocation>
        <location evidence="1">Membrane</location>
        <topology evidence="1">Multi-pass membrane protein</topology>
    </subcellularLocation>
</comment>
<reference evidence="8 9" key="1">
    <citation type="journal article" date="2021" name="Nat. Commun.">
        <title>Genetic determinants of endophytism in the Arabidopsis root mycobiome.</title>
        <authorList>
            <person name="Mesny F."/>
            <person name="Miyauchi S."/>
            <person name="Thiergart T."/>
            <person name="Pickel B."/>
            <person name="Atanasova L."/>
            <person name="Karlsson M."/>
            <person name="Huettel B."/>
            <person name="Barry K.W."/>
            <person name="Haridas S."/>
            <person name="Chen C."/>
            <person name="Bauer D."/>
            <person name="Andreopoulos W."/>
            <person name="Pangilinan J."/>
            <person name="LaButti K."/>
            <person name="Riley R."/>
            <person name="Lipzen A."/>
            <person name="Clum A."/>
            <person name="Drula E."/>
            <person name="Henrissat B."/>
            <person name="Kohler A."/>
            <person name="Grigoriev I.V."/>
            <person name="Martin F.M."/>
            <person name="Hacquard S."/>
        </authorList>
    </citation>
    <scope>NUCLEOTIDE SEQUENCE [LARGE SCALE GENOMIC DNA]</scope>
    <source>
        <strain evidence="8 9">MPI-SDFR-AT-0080</strain>
    </source>
</reference>
<keyword evidence="6 7" id="KW-0472">Membrane</keyword>
<evidence type="ECO:0000256" key="1">
    <source>
        <dbReference type="ARBA" id="ARBA00004141"/>
    </source>
</evidence>
<dbReference type="InterPro" id="IPR008901">
    <property type="entry name" value="ACER"/>
</dbReference>
<keyword evidence="4" id="KW-0378">Hydrolase</keyword>
<accession>A0ABQ8FSP5</accession>
<keyword evidence="9" id="KW-1185">Reference proteome</keyword>
<evidence type="ECO:0000256" key="4">
    <source>
        <dbReference type="ARBA" id="ARBA00022801"/>
    </source>
</evidence>
<evidence type="ECO:0000313" key="9">
    <source>
        <dbReference type="Proteomes" id="UP000774617"/>
    </source>
</evidence>
<feature type="transmembrane region" description="Helical" evidence="7">
    <location>
        <begin position="66"/>
        <end position="88"/>
    </location>
</feature>